<keyword evidence="10 13" id="KW-0472">Membrane</keyword>
<dbReference type="GO" id="GO:0006123">
    <property type="term" value="P:mitochondrial electron transport, cytochrome c to oxygen"/>
    <property type="evidence" value="ECO:0007669"/>
    <property type="project" value="InterPro"/>
</dbReference>
<evidence type="ECO:0000256" key="10">
    <source>
        <dbReference type="ARBA" id="ARBA00023136"/>
    </source>
</evidence>
<evidence type="ECO:0000313" key="14">
    <source>
        <dbReference type="EMBL" id="EJT72009.1"/>
    </source>
</evidence>
<evidence type="ECO:0000256" key="11">
    <source>
        <dbReference type="ARBA" id="ARBA00081365"/>
    </source>
</evidence>
<comment type="pathway">
    <text evidence="2">Energy metabolism; oxidative phosphorylation.</text>
</comment>
<name>J3PCN9_GAET3</name>
<dbReference type="InterPro" id="IPR004203">
    <property type="entry name" value="Cyt_c_oxidase_su4_fam"/>
</dbReference>
<evidence type="ECO:0000256" key="3">
    <source>
        <dbReference type="ARBA" id="ARBA00008135"/>
    </source>
</evidence>
<evidence type="ECO:0000313" key="15">
    <source>
        <dbReference type="EnsemblFungi" id="EJT72009"/>
    </source>
</evidence>
<keyword evidence="8" id="KW-0560">Oxidoreductase</keyword>
<reference evidence="15" key="4">
    <citation type="journal article" date="2015" name="G3 (Bethesda)">
        <title>Genome sequences of three phytopathogenic species of the Magnaporthaceae family of fungi.</title>
        <authorList>
            <person name="Okagaki L.H."/>
            <person name="Nunes C.C."/>
            <person name="Sailsbery J."/>
            <person name="Clay B."/>
            <person name="Brown D."/>
            <person name="John T."/>
            <person name="Oh Y."/>
            <person name="Young N."/>
            <person name="Fitzgerald M."/>
            <person name="Haas B.J."/>
            <person name="Zeng Q."/>
            <person name="Young S."/>
            <person name="Adiconis X."/>
            <person name="Fan L."/>
            <person name="Levin J.Z."/>
            <person name="Mitchell T.K."/>
            <person name="Okubara P.A."/>
            <person name="Farman M.L."/>
            <person name="Kohn L.M."/>
            <person name="Birren B."/>
            <person name="Ma L.-J."/>
            <person name="Dean R.A."/>
        </authorList>
    </citation>
    <scope>NUCLEOTIDE SEQUENCE</scope>
    <source>
        <strain evidence="15">R3-111a-1</strain>
    </source>
</reference>
<evidence type="ECO:0000256" key="9">
    <source>
        <dbReference type="ARBA" id="ARBA00023128"/>
    </source>
</evidence>
<feature type="compositionally biased region" description="Polar residues" evidence="12">
    <location>
        <begin position="144"/>
        <end position="157"/>
    </location>
</feature>
<keyword evidence="5" id="KW-0999">Mitochondrion inner membrane</keyword>
<comment type="subcellular location">
    <subcellularLocation>
        <location evidence="1">Mitochondrion inner membrane</location>
        <topology evidence="1">Single-pass membrane protein</topology>
    </subcellularLocation>
</comment>
<reference evidence="14" key="2">
    <citation type="submission" date="2010-07" db="EMBL/GenBank/DDBJ databases">
        <authorList>
            <consortium name="The Broad Institute Genome Sequencing Platform"/>
            <consortium name="Broad Institute Genome Sequencing Center for Infectious Disease"/>
            <person name="Ma L.-J."/>
            <person name="Dead R."/>
            <person name="Young S."/>
            <person name="Zeng Q."/>
            <person name="Koehrsen M."/>
            <person name="Alvarado L."/>
            <person name="Berlin A."/>
            <person name="Chapman S.B."/>
            <person name="Chen Z."/>
            <person name="Freedman E."/>
            <person name="Gellesch M."/>
            <person name="Goldberg J."/>
            <person name="Griggs A."/>
            <person name="Gujja S."/>
            <person name="Heilman E.R."/>
            <person name="Heiman D."/>
            <person name="Hepburn T."/>
            <person name="Howarth C."/>
            <person name="Jen D."/>
            <person name="Larson L."/>
            <person name="Mehta T."/>
            <person name="Neiman D."/>
            <person name="Pearson M."/>
            <person name="Roberts A."/>
            <person name="Saif S."/>
            <person name="Shea T."/>
            <person name="Shenoy N."/>
            <person name="Sisk P."/>
            <person name="Stolte C."/>
            <person name="Sykes S."/>
            <person name="Walk T."/>
            <person name="White J."/>
            <person name="Yandava C."/>
            <person name="Haas B."/>
            <person name="Nusbaum C."/>
            <person name="Birren B."/>
        </authorList>
    </citation>
    <scope>NUCLEOTIDE SEQUENCE</scope>
    <source>
        <strain evidence="14">R3-111a-1</strain>
    </source>
</reference>
<accession>J3PCN9</accession>
<dbReference type="GO" id="GO:0045277">
    <property type="term" value="C:respiratory chain complex IV"/>
    <property type="evidence" value="ECO:0007669"/>
    <property type="project" value="EnsemblFungi"/>
</dbReference>
<dbReference type="EMBL" id="GL385400">
    <property type="protein sequence ID" value="EJT72009.1"/>
    <property type="molecule type" value="Genomic_DNA"/>
</dbReference>
<reference evidence="14" key="3">
    <citation type="submission" date="2010-09" db="EMBL/GenBank/DDBJ databases">
        <title>Annotation of Gaeumannomyces graminis var. tritici R3-111a-1.</title>
        <authorList>
            <consortium name="The Broad Institute Genome Sequencing Platform"/>
            <person name="Ma L.-J."/>
            <person name="Dead R."/>
            <person name="Young S.K."/>
            <person name="Zeng Q."/>
            <person name="Gargeya S."/>
            <person name="Fitzgerald M."/>
            <person name="Haas B."/>
            <person name="Abouelleil A."/>
            <person name="Alvarado L."/>
            <person name="Arachchi H.M."/>
            <person name="Berlin A."/>
            <person name="Brown A."/>
            <person name="Chapman S.B."/>
            <person name="Chen Z."/>
            <person name="Dunbar C."/>
            <person name="Freedman E."/>
            <person name="Gearin G."/>
            <person name="Gellesch M."/>
            <person name="Goldberg J."/>
            <person name="Griggs A."/>
            <person name="Gujja S."/>
            <person name="Heiman D."/>
            <person name="Howarth C."/>
            <person name="Larson L."/>
            <person name="Lui A."/>
            <person name="MacDonald P.J.P."/>
            <person name="Mehta T."/>
            <person name="Montmayeur A."/>
            <person name="Murphy C."/>
            <person name="Neiman D."/>
            <person name="Pearson M."/>
            <person name="Priest M."/>
            <person name="Roberts A."/>
            <person name="Saif S."/>
            <person name="Shea T."/>
            <person name="Shenoy N."/>
            <person name="Sisk P."/>
            <person name="Stolte C."/>
            <person name="Sykes S."/>
            <person name="Yandava C."/>
            <person name="Wortman J."/>
            <person name="Nusbaum C."/>
            <person name="Birren B."/>
        </authorList>
    </citation>
    <scope>NUCLEOTIDE SEQUENCE</scope>
    <source>
        <strain evidence="14">R3-111a-1</strain>
    </source>
</reference>
<dbReference type="SUPFAM" id="SSF81406">
    <property type="entry name" value="Mitochondrial cytochrome c oxidase subunit IV"/>
    <property type="match status" value="1"/>
</dbReference>
<dbReference type="STRING" id="644352.J3PCN9"/>
<keyword evidence="7 13" id="KW-1133">Transmembrane helix</keyword>
<evidence type="ECO:0000256" key="7">
    <source>
        <dbReference type="ARBA" id="ARBA00022989"/>
    </source>
</evidence>
<dbReference type="EnsemblFungi" id="EJT72009">
    <property type="protein sequence ID" value="EJT72009"/>
    <property type="gene ID" value="GGTG_11257"/>
</dbReference>
<evidence type="ECO:0000313" key="16">
    <source>
        <dbReference type="Proteomes" id="UP000006039"/>
    </source>
</evidence>
<dbReference type="OrthoDB" id="186013at2759"/>
<organism evidence="14">
    <name type="scientific">Gaeumannomyces tritici (strain R3-111a-1)</name>
    <name type="common">Wheat and barley take-all root rot fungus</name>
    <name type="synonym">Gaeumannomyces graminis var. tritici</name>
    <dbReference type="NCBI Taxonomy" id="644352"/>
    <lineage>
        <taxon>Eukaryota</taxon>
        <taxon>Fungi</taxon>
        <taxon>Dikarya</taxon>
        <taxon>Ascomycota</taxon>
        <taxon>Pezizomycotina</taxon>
        <taxon>Sordariomycetes</taxon>
        <taxon>Sordariomycetidae</taxon>
        <taxon>Magnaporthales</taxon>
        <taxon>Magnaporthaceae</taxon>
        <taxon>Gaeumannomyces</taxon>
    </lineage>
</organism>
<dbReference type="PANTHER" id="PTHR10707">
    <property type="entry name" value="CYTOCHROME C OXIDASE SUBUNIT IV"/>
    <property type="match status" value="1"/>
</dbReference>
<reference evidence="15" key="5">
    <citation type="submission" date="2018-04" db="UniProtKB">
        <authorList>
            <consortium name="EnsemblFungi"/>
        </authorList>
    </citation>
    <scope>IDENTIFICATION</scope>
    <source>
        <strain evidence="15">R3-111a-1</strain>
    </source>
</reference>
<sequence>MLRTTGSTMLRRSVLQAGRASPAAPMACRAASTRALSKPMLANIEKRWEGMPLQEQAELWMALRDRMKENWAELSLQEKKAAYWIAFGAHGPRALDPPGEGKRVALYVAVGMGVSLALFALIRSLAGPAPSTMTKEWQEQTNEYLKSQNADPLTGISSEGYLGKGMVQSPPAKR</sequence>
<proteinExistence type="inferred from homology"/>
<dbReference type="CDD" id="cd00922">
    <property type="entry name" value="Cyt_c_Oxidase_IV"/>
    <property type="match status" value="1"/>
</dbReference>
<dbReference type="Gene3D" id="1.10.442.10">
    <property type="entry name" value="Cytochrome c oxidase subunit IV"/>
    <property type="match status" value="1"/>
</dbReference>
<protein>
    <recommendedName>
        <fullName evidence="11">Cytochrome c oxidase polypeptide V</fullName>
    </recommendedName>
</protein>
<evidence type="ECO:0000256" key="5">
    <source>
        <dbReference type="ARBA" id="ARBA00022792"/>
    </source>
</evidence>
<dbReference type="FunCoup" id="J3PCN9">
    <property type="interactions" value="99"/>
</dbReference>
<dbReference type="HOGENOM" id="CLU_070101_2_0_1"/>
<comment type="similarity">
    <text evidence="3">Belongs to the cytochrome c oxidase IV family.</text>
</comment>
<feature type="transmembrane region" description="Helical" evidence="13">
    <location>
        <begin position="104"/>
        <end position="126"/>
    </location>
</feature>
<evidence type="ECO:0000256" key="13">
    <source>
        <dbReference type="SAM" id="Phobius"/>
    </source>
</evidence>
<dbReference type="VEuPathDB" id="FungiDB:GGTG_11257"/>
<dbReference type="GeneID" id="20351715"/>
<evidence type="ECO:0000256" key="6">
    <source>
        <dbReference type="ARBA" id="ARBA00022946"/>
    </source>
</evidence>
<evidence type="ECO:0000256" key="8">
    <source>
        <dbReference type="ARBA" id="ARBA00023002"/>
    </source>
</evidence>
<reference evidence="16" key="1">
    <citation type="submission" date="2010-07" db="EMBL/GenBank/DDBJ databases">
        <title>The genome sequence of Gaeumannomyces graminis var. tritici strain R3-111a-1.</title>
        <authorList>
            <consortium name="The Broad Institute Genome Sequencing Platform"/>
            <person name="Ma L.-J."/>
            <person name="Dead R."/>
            <person name="Young S."/>
            <person name="Zeng Q."/>
            <person name="Koehrsen M."/>
            <person name="Alvarado L."/>
            <person name="Berlin A."/>
            <person name="Chapman S.B."/>
            <person name="Chen Z."/>
            <person name="Freedman E."/>
            <person name="Gellesch M."/>
            <person name="Goldberg J."/>
            <person name="Griggs A."/>
            <person name="Gujja S."/>
            <person name="Heilman E.R."/>
            <person name="Heiman D."/>
            <person name="Hepburn T."/>
            <person name="Howarth C."/>
            <person name="Jen D."/>
            <person name="Larson L."/>
            <person name="Mehta T."/>
            <person name="Neiman D."/>
            <person name="Pearson M."/>
            <person name="Roberts A."/>
            <person name="Saif S."/>
            <person name="Shea T."/>
            <person name="Shenoy N."/>
            <person name="Sisk P."/>
            <person name="Stolte C."/>
            <person name="Sykes S."/>
            <person name="Walk T."/>
            <person name="White J."/>
            <person name="Yandava C."/>
            <person name="Haas B."/>
            <person name="Nusbaum C."/>
            <person name="Birren B."/>
        </authorList>
    </citation>
    <scope>NUCLEOTIDE SEQUENCE [LARGE SCALE GENOMIC DNA]</scope>
    <source>
        <strain evidence="16">R3-111a-1</strain>
    </source>
</reference>
<dbReference type="FunFam" id="1.10.442.10:FF:000002">
    <property type="entry name" value="Cytochrome c oxidase subunit V"/>
    <property type="match status" value="1"/>
</dbReference>
<dbReference type="GO" id="GO:0016491">
    <property type="term" value="F:oxidoreductase activity"/>
    <property type="evidence" value="ECO:0007669"/>
    <property type="project" value="UniProtKB-KW"/>
</dbReference>
<dbReference type="InterPro" id="IPR036639">
    <property type="entry name" value="Cyt_c_oxidase_su4_sf"/>
</dbReference>
<dbReference type="GO" id="GO:0005743">
    <property type="term" value="C:mitochondrial inner membrane"/>
    <property type="evidence" value="ECO:0007669"/>
    <property type="project" value="UniProtKB-SubCell"/>
</dbReference>
<dbReference type="RefSeq" id="XP_009227406.1">
    <property type="nucleotide sequence ID" value="XM_009229142.1"/>
</dbReference>
<keyword evidence="16" id="KW-1185">Reference proteome</keyword>
<evidence type="ECO:0000256" key="1">
    <source>
        <dbReference type="ARBA" id="ARBA00004434"/>
    </source>
</evidence>
<keyword evidence="6" id="KW-0809">Transit peptide</keyword>
<keyword evidence="9" id="KW-0496">Mitochondrion</keyword>
<gene>
    <name evidence="15" type="primary">20351715</name>
    <name evidence="14" type="ORF">GGTG_11257</name>
</gene>
<evidence type="ECO:0000256" key="4">
    <source>
        <dbReference type="ARBA" id="ARBA00022692"/>
    </source>
</evidence>
<evidence type="ECO:0000256" key="2">
    <source>
        <dbReference type="ARBA" id="ARBA00004673"/>
    </source>
</evidence>
<evidence type="ECO:0000256" key="12">
    <source>
        <dbReference type="SAM" id="MobiDB-lite"/>
    </source>
</evidence>
<dbReference type="AlphaFoldDB" id="J3PCN9"/>
<dbReference type="GO" id="GO:0004129">
    <property type="term" value="F:cytochrome-c oxidase activity"/>
    <property type="evidence" value="ECO:0007669"/>
    <property type="project" value="EnsemblFungi"/>
</dbReference>
<dbReference type="eggNOG" id="KOG4075">
    <property type="taxonomic scope" value="Eukaryota"/>
</dbReference>
<dbReference type="Proteomes" id="UP000006039">
    <property type="component" value="Unassembled WGS sequence"/>
</dbReference>
<dbReference type="Pfam" id="PF02936">
    <property type="entry name" value="COX4"/>
    <property type="match status" value="1"/>
</dbReference>
<dbReference type="PANTHER" id="PTHR10707:SF10">
    <property type="entry name" value="CYTOCHROME C OXIDASE SUBUNIT 4"/>
    <property type="match status" value="1"/>
</dbReference>
<keyword evidence="4 13" id="KW-0812">Transmembrane</keyword>
<feature type="region of interest" description="Disordered" evidence="12">
    <location>
        <begin position="144"/>
        <end position="174"/>
    </location>
</feature>